<feature type="repeat" description="TPR" evidence="1">
    <location>
        <begin position="63"/>
        <end position="96"/>
    </location>
</feature>
<dbReference type="PANTHER" id="PTHR12558">
    <property type="entry name" value="CELL DIVISION CYCLE 16,23,27"/>
    <property type="match status" value="1"/>
</dbReference>
<dbReference type="InterPro" id="IPR019734">
    <property type="entry name" value="TPR_rpt"/>
</dbReference>
<reference evidence="2 3" key="1">
    <citation type="submission" date="2019-07" db="EMBL/GenBank/DDBJ databases">
        <title>The pathways for chlorine oxyanion respiration interact through the shared metabolite chlorate.</title>
        <authorList>
            <person name="Barnum T.P."/>
            <person name="Cheng Y."/>
            <person name="Hill K.A."/>
            <person name="Lucas L.N."/>
            <person name="Carlson H.K."/>
            <person name="Coates J.D."/>
        </authorList>
    </citation>
    <scope>NUCLEOTIDE SEQUENCE [LARGE SCALE GENOMIC DNA]</scope>
    <source>
        <strain evidence="2 3">BK-1</strain>
    </source>
</reference>
<name>A0A558DR90_9GAMM</name>
<dbReference type="Pfam" id="PF13432">
    <property type="entry name" value="TPR_16"/>
    <property type="match status" value="1"/>
</dbReference>
<dbReference type="InterPro" id="IPR011990">
    <property type="entry name" value="TPR-like_helical_dom_sf"/>
</dbReference>
<proteinExistence type="predicted"/>
<protein>
    <submittedName>
        <fullName evidence="2">PEP-CTERM system TPR-repeat protein PrsT</fullName>
    </submittedName>
</protein>
<dbReference type="Gene3D" id="1.25.40.10">
    <property type="entry name" value="Tetratricopeptide repeat domain"/>
    <property type="match status" value="6"/>
</dbReference>
<feature type="repeat" description="TPR" evidence="1">
    <location>
        <begin position="130"/>
        <end position="163"/>
    </location>
</feature>
<dbReference type="SUPFAM" id="SSF48452">
    <property type="entry name" value="TPR-like"/>
    <property type="match status" value="3"/>
</dbReference>
<gene>
    <name evidence="2" type="primary">prsT</name>
    <name evidence="2" type="ORF">FHP88_12055</name>
</gene>
<evidence type="ECO:0000313" key="3">
    <source>
        <dbReference type="Proteomes" id="UP000316649"/>
    </source>
</evidence>
<organism evidence="2 3">
    <name type="scientific">Sedimenticola selenatireducens</name>
    <dbReference type="NCBI Taxonomy" id="191960"/>
    <lineage>
        <taxon>Bacteria</taxon>
        <taxon>Pseudomonadati</taxon>
        <taxon>Pseudomonadota</taxon>
        <taxon>Gammaproteobacteria</taxon>
        <taxon>Chromatiales</taxon>
        <taxon>Sedimenticolaceae</taxon>
        <taxon>Sedimenticola</taxon>
    </lineage>
</organism>
<dbReference type="InterPro" id="IPR014266">
    <property type="entry name" value="PEP-CTERM_TPR_PrsT"/>
</dbReference>
<dbReference type="PROSITE" id="PS50005">
    <property type="entry name" value="TPR"/>
    <property type="match status" value="4"/>
</dbReference>
<feature type="repeat" description="TPR" evidence="1">
    <location>
        <begin position="199"/>
        <end position="232"/>
    </location>
</feature>
<dbReference type="SUPFAM" id="SSF81901">
    <property type="entry name" value="HCP-like"/>
    <property type="match status" value="1"/>
</dbReference>
<dbReference type="NCBIfam" id="TIGR02917">
    <property type="entry name" value="PEP_TPR_lipo"/>
    <property type="match status" value="1"/>
</dbReference>
<keyword evidence="3" id="KW-1185">Reference proteome</keyword>
<dbReference type="Proteomes" id="UP000316649">
    <property type="component" value="Unassembled WGS sequence"/>
</dbReference>
<dbReference type="Pfam" id="PF13424">
    <property type="entry name" value="TPR_12"/>
    <property type="match status" value="1"/>
</dbReference>
<accession>A0A558DR90</accession>
<dbReference type="OrthoDB" id="5959200at2"/>
<dbReference type="Pfam" id="PF14559">
    <property type="entry name" value="TPR_19"/>
    <property type="match status" value="2"/>
</dbReference>
<sequence length="926" mass="103237">MGSFMNKKLKFALSFTSLLFIAGCGSVDDLQHIENAKKFLANGDQKSALIELKSSIQQNPQNGNARTLLGQLYLKAGNFAAAEKELKKALELGADDNEIFPYLSKVLLQLRKLDDVIAIKTSHLRPNEQGEVLAAQGVALLVRSDHENAIKQIDRAVEIAPGSAYVHVAKASAFMMAEKSLTNAREELKRAFEIDNNFPAAWSLLGDIEANEKNLELARDAYTKSMSLMPTNLADRNKRVTVNILLNDLKKAQYDLDILKKMLPGNAGVAFSQGLVYLASNKLEDAKSAFDLALLDQDRYPLSLFYLAYVNYRLGSIAQAETHAERYFTLNPGHLANRKLLADIKYSKKEYDYVDTLINPVLEANREDDELLNILAKTKLMRGETAEGIALLNQIVERNPESAEARVRLGAGLLMSGNQSEGFAQLETAIAQDKDDHQADTLRVLSYLRLKEMEKAHQAAADFLKRAPESEIPHNLMGMIFIAERDLQGARKALEQSWKIKPGNTDAGHNLAILAIQDKQYAQARDFLNGVISAHPDNLETLVKLAELDVIEGKAEQQVQRLERAIRLYPGAVKPRLMLARYYINSGNPAQVTGLIETLDFEARKQLPVLEVLAIQAIAQKNYKAVEKSASDIIAKKPDGPEGHYLLAQAYAGQDNLKLAEKALLTAIEKDDQYLPARIALLRLLVKKQDIPAVEREIASLKTFTSKNEDVMKVAFALEELKGDQQQALKLAEEVFSAYPNIDNMLALSRQRLRVGDSAGALSLQEKWAESHSEEYNANFILAESYTRLKKYDLAAKYYQRALAVAPDDIRVLNNLAWVMRTYDPEQALTYIQRANELKPGSVALMDTLALVYLANKETELALRTIKEVGYLESNNPTLRYHEALINSMAGNNKIAVEILTDLLKKEQEFSEKAEAKALLEKLNKG</sequence>
<dbReference type="PROSITE" id="PS51257">
    <property type="entry name" value="PROKAR_LIPOPROTEIN"/>
    <property type="match status" value="1"/>
</dbReference>
<comment type="caution">
    <text evidence="2">The sequence shown here is derived from an EMBL/GenBank/DDBJ whole genome shotgun (WGS) entry which is preliminary data.</text>
</comment>
<evidence type="ECO:0000256" key="1">
    <source>
        <dbReference type="PROSITE-ProRule" id="PRU00339"/>
    </source>
</evidence>
<dbReference type="PANTHER" id="PTHR12558:SF13">
    <property type="entry name" value="CELL DIVISION CYCLE PROTEIN 27 HOMOLOG"/>
    <property type="match status" value="1"/>
</dbReference>
<dbReference type="EMBL" id="VMNH01000013">
    <property type="protein sequence ID" value="TVO73594.1"/>
    <property type="molecule type" value="Genomic_DNA"/>
</dbReference>
<dbReference type="AlphaFoldDB" id="A0A558DR90"/>
<keyword evidence="1" id="KW-0802">TPR repeat</keyword>
<evidence type="ECO:0000313" key="2">
    <source>
        <dbReference type="EMBL" id="TVO73594.1"/>
    </source>
</evidence>
<dbReference type="SMART" id="SM00028">
    <property type="entry name" value="TPR"/>
    <property type="match status" value="13"/>
</dbReference>
<feature type="repeat" description="TPR" evidence="1">
    <location>
        <begin position="776"/>
        <end position="809"/>
    </location>
</feature>